<sequence>PALSGLIDTLIPLGFNYQRDNEMATWAMAEITYQITYTN</sequence>
<dbReference type="RefSeq" id="WP_214292604.1">
    <property type="nucleotide sequence ID" value="NZ_BGAN01000018.1"/>
</dbReference>
<dbReference type="EMBL" id="JAAJSL010000081">
    <property type="protein sequence ID" value="NGD77017.1"/>
    <property type="molecule type" value="Genomic_DNA"/>
</dbReference>
<reference evidence="1" key="1">
    <citation type="submission" date="2020-02" db="EMBL/GenBank/DDBJ databases">
        <title>WGS of Carbapenem-Resistant Entrobacteriaceae.</title>
        <authorList>
            <person name="Tokajian S."/>
            <person name="El Chaar M."/>
            <person name="El Khoury M."/>
        </authorList>
    </citation>
    <scope>NUCLEOTIDE SEQUENCE</scope>
    <source>
        <strain evidence="1">ECM_40</strain>
    </source>
</reference>
<name>A0A6G4KDJ5_ECOLX</name>
<dbReference type="InterPro" id="IPR035934">
    <property type="entry name" value="Phage_tail_protein-like_sf"/>
</dbReference>
<protein>
    <submittedName>
        <fullName evidence="1">Phage tail protein</fullName>
    </submittedName>
</protein>
<dbReference type="InterPro" id="IPR038512">
    <property type="entry name" value="GpU-like_sf"/>
</dbReference>
<dbReference type="SUPFAM" id="SSF143749">
    <property type="entry name" value="Phage tail protein-like"/>
    <property type="match status" value="1"/>
</dbReference>
<gene>
    <name evidence="1" type="ORF">G5622_26910</name>
</gene>
<feature type="non-terminal residue" evidence="1">
    <location>
        <position position="1"/>
    </location>
</feature>
<evidence type="ECO:0000313" key="1">
    <source>
        <dbReference type="EMBL" id="NGD77017.1"/>
    </source>
</evidence>
<dbReference type="InterPro" id="IPR009312">
    <property type="entry name" value="Phage_lambda_GpU-like"/>
</dbReference>
<dbReference type="Gene3D" id="3.30.70.1700">
    <property type="entry name" value="Phage minor tail protein U"/>
    <property type="match status" value="1"/>
</dbReference>
<proteinExistence type="predicted"/>
<dbReference type="AlphaFoldDB" id="A0A6G4KDJ5"/>
<accession>A0A6G4KDJ5</accession>
<organism evidence="1">
    <name type="scientific">Escherichia coli</name>
    <dbReference type="NCBI Taxonomy" id="562"/>
    <lineage>
        <taxon>Bacteria</taxon>
        <taxon>Pseudomonadati</taxon>
        <taxon>Pseudomonadota</taxon>
        <taxon>Gammaproteobacteria</taxon>
        <taxon>Enterobacterales</taxon>
        <taxon>Enterobacteriaceae</taxon>
        <taxon>Escherichia</taxon>
    </lineage>
</organism>
<dbReference type="Pfam" id="PF06141">
    <property type="entry name" value="Phage_tail_U"/>
    <property type="match status" value="1"/>
</dbReference>
<comment type="caution">
    <text evidence="1">The sequence shown here is derived from an EMBL/GenBank/DDBJ whole genome shotgun (WGS) entry which is preliminary data.</text>
</comment>